<dbReference type="AlphaFoldDB" id="A0A0F9PDW7"/>
<dbReference type="EMBL" id="LAZR01002441">
    <property type="protein sequence ID" value="KKN30005.1"/>
    <property type="molecule type" value="Genomic_DNA"/>
</dbReference>
<sequence>MPRGVIIPSWVKGARWIPDSQREWYKKAYIKVYNALKVINIPKTVIDNYALFIFTYGVGTVKLEKMKQSEVRELFWIDVNESLDYRRSK</sequence>
<reference evidence="1" key="1">
    <citation type="journal article" date="2015" name="Nature">
        <title>Complex archaea that bridge the gap between prokaryotes and eukaryotes.</title>
        <authorList>
            <person name="Spang A."/>
            <person name="Saw J.H."/>
            <person name="Jorgensen S.L."/>
            <person name="Zaremba-Niedzwiedzka K."/>
            <person name="Martijn J."/>
            <person name="Lind A.E."/>
            <person name="van Eijk R."/>
            <person name="Schleper C."/>
            <person name="Guy L."/>
            <person name="Ettema T.J."/>
        </authorList>
    </citation>
    <scope>NUCLEOTIDE SEQUENCE</scope>
</reference>
<comment type="caution">
    <text evidence="1">The sequence shown here is derived from an EMBL/GenBank/DDBJ whole genome shotgun (WGS) entry which is preliminary data.</text>
</comment>
<protein>
    <submittedName>
        <fullName evidence="1">Uncharacterized protein</fullName>
    </submittedName>
</protein>
<proteinExistence type="predicted"/>
<organism evidence="1">
    <name type="scientific">marine sediment metagenome</name>
    <dbReference type="NCBI Taxonomy" id="412755"/>
    <lineage>
        <taxon>unclassified sequences</taxon>
        <taxon>metagenomes</taxon>
        <taxon>ecological metagenomes</taxon>
    </lineage>
</organism>
<name>A0A0F9PDW7_9ZZZZ</name>
<evidence type="ECO:0000313" key="1">
    <source>
        <dbReference type="EMBL" id="KKN30005.1"/>
    </source>
</evidence>
<accession>A0A0F9PDW7</accession>
<gene>
    <name evidence="1" type="ORF">LCGC14_0838220</name>
</gene>